<organism evidence="3 4">
    <name type="scientific">Candidatus Chisholmbacteria bacterium RIFCSPHIGHO2_01_FULL_48_12</name>
    <dbReference type="NCBI Taxonomy" id="1797589"/>
    <lineage>
        <taxon>Bacteria</taxon>
        <taxon>Candidatus Chisholmiibacteriota</taxon>
    </lineage>
</organism>
<dbReference type="Gene3D" id="3.40.1620.10">
    <property type="entry name" value="YefM-like domain"/>
    <property type="match status" value="1"/>
</dbReference>
<gene>
    <name evidence="3" type="ORF">A2784_02770</name>
</gene>
<dbReference type="NCBIfam" id="TIGR01552">
    <property type="entry name" value="phd_fam"/>
    <property type="match status" value="1"/>
</dbReference>
<sequence>MAFVVYAVVAMLNLISITDARNNLSRFVKEVSQKGKKYVLVRDSVPEAVVMPYQDYVKQEEEEKELWQFRFDRLIKEARKAFRKWAAGQGIDVKKLTEEEVYELIDRI</sequence>
<evidence type="ECO:0000256" key="2">
    <source>
        <dbReference type="RuleBase" id="RU362080"/>
    </source>
</evidence>
<dbReference type="InterPro" id="IPR036165">
    <property type="entry name" value="YefM-like_sf"/>
</dbReference>
<evidence type="ECO:0000313" key="3">
    <source>
        <dbReference type="EMBL" id="OGY17451.1"/>
    </source>
</evidence>
<dbReference type="EMBL" id="MHCH01000025">
    <property type="protein sequence ID" value="OGY17451.1"/>
    <property type="molecule type" value="Genomic_DNA"/>
</dbReference>
<dbReference type="Proteomes" id="UP000177324">
    <property type="component" value="Unassembled WGS sequence"/>
</dbReference>
<dbReference type="Pfam" id="PF02604">
    <property type="entry name" value="PhdYeFM_antitox"/>
    <property type="match status" value="1"/>
</dbReference>
<reference evidence="3 4" key="1">
    <citation type="journal article" date="2016" name="Nat. Commun.">
        <title>Thousands of microbial genomes shed light on interconnected biogeochemical processes in an aquifer system.</title>
        <authorList>
            <person name="Anantharaman K."/>
            <person name="Brown C.T."/>
            <person name="Hug L.A."/>
            <person name="Sharon I."/>
            <person name="Castelle C.J."/>
            <person name="Probst A.J."/>
            <person name="Thomas B.C."/>
            <person name="Singh A."/>
            <person name="Wilkins M.J."/>
            <person name="Karaoz U."/>
            <person name="Brodie E.L."/>
            <person name="Williams K.H."/>
            <person name="Hubbard S.S."/>
            <person name="Banfield J.F."/>
        </authorList>
    </citation>
    <scope>NUCLEOTIDE SEQUENCE [LARGE SCALE GENOMIC DNA]</scope>
</reference>
<dbReference type="InterPro" id="IPR006442">
    <property type="entry name" value="Antitoxin_Phd/YefM"/>
</dbReference>
<evidence type="ECO:0000256" key="1">
    <source>
        <dbReference type="ARBA" id="ARBA00009981"/>
    </source>
</evidence>
<protein>
    <recommendedName>
        <fullName evidence="2">Antitoxin</fullName>
    </recommendedName>
</protein>
<dbReference type="STRING" id="1797589.A2784_02770"/>
<accession>A0A1G1VPX2</accession>
<name>A0A1G1VPX2_9BACT</name>
<comment type="similarity">
    <text evidence="1 2">Belongs to the phD/YefM antitoxin family.</text>
</comment>
<dbReference type="AlphaFoldDB" id="A0A1G1VPX2"/>
<comment type="caution">
    <text evidence="3">The sequence shown here is derived from an EMBL/GenBank/DDBJ whole genome shotgun (WGS) entry which is preliminary data.</text>
</comment>
<evidence type="ECO:0000313" key="4">
    <source>
        <dbReference type="Proteomes" id="UP000177324"/>
    </source>
</evidence>
<dbReference type="SUPFAM" id="SSF143120">
    <property type="entry name" value="YefM-like"/>
    <property type="match status" value="1"/>
</dbReference>
<proteinExistence type="inferred from homology"/>
<comment type="function">
    <text evidence="2">Antitoxin component of a type II toxin-antitoxin (TA) system.</text>
</comment>